<dbReference type="GO" id="GO:0000176">
    <property type="term" value="C:nuclear exosome (RNase complex)"/>
    <property type="evidence" value="ECO:0007669"/>
    <property type="project" value="InterPro"/>
</dbReference>
<gene>
    <name evidence="2" type="ORF">BN1708_018089</name>
</gene>
<dbReference type="Proteomes" id="UP000044602">
    <property type="component" value="Unassembled WGS sequence"/>
</dbReference>
<evidence type="ECO:0000313" key="2">
    <source>
        <dbReference type="EMBL" id="CRK24284.1"/>
    </source>
</evidence>
<reference evidence="2 3" key="1">
    <citation type="submission" date="2015-05" db="EMBL/GenBank/DDBJ databases">
        <authorList>
            <person name="Wang D.B."/>
            <person name="Wang M."/>
        </authorList>
    </citation>
    <scope>NUCLEOTIDE SEQUENCE [LARGE SCALE GENOMIC DNA]</scope>
    <source>
        <strain evidence="2">VL1</strain>
    </source>
</reference>
<dbReference type="AlphaFoldDB" id="A0A0G4LQU4"/>
<evidence type="ECO:0000313" key="3">
    <source>
        <dbReference type="Proteomes" id="UP000044602"/>
    </source>
</evidence>
<proteinExistence type="predicted"/>
<feature type="non-terminal residue" evidence="2">
    <location>
        <position position="87"/>
    </location>
</feature>
<name>A0A0G4LQU4_VERLO</name>
<dbReference type="InterPro" id="IPR012588">
    <property type="entry name" value="Exosome-assoc_fac_Rrp6_N"/>
</dbReference>
<protein>
    <recommendedName>
        <fullName evidence="1">Exosome-associated factor Rrp6 N-terminal domain-containing protein</fullName>
    </recommendedName>
</protein>
<keyword evidence="3" id="KW-1185">Reference proteome</keyword>
<evidence type="ECO:0000259" key="1">
    <source>
        <dbReference type="Pfam" id="PF08066"/>
    </source>
</evidence>
<dbReference type="STRING" id="100787.A0A0G4LQU4"/>
<dbReference type="GO" id="GO:0006396">
    <property type="term" value="P:RNA processing"/>
    <property type="evidence" value="ECO:0007669"/>
    <property type="project" value="InterPro"/>
</dbReference>
<accession>A0A0G4LQU4</accession>
<organism evidence="2 3">
    <name type="scientific">Verticillium longisporum</name>
    <name type="common">Verticillium dahliae var. longisporum</name>
    <dbReference type="NCBI Taxonomy" id="100787"/>
    <lineage>
        <taxon>Eukaryota</taxon>
        <taxon>Fungi</taxon>
        <taxon>Dikarya</taxon>
        <taxon>Ascomycota</taxon>
        <taxon>Pezizomycotina</taxon>
        <taxon>Sordariomycetes</taxon>
        <taxon>Hypocreomycetidae</taxon>
        <taxon>Glomerellales</taxon>
        <taxon>Plectosphaerellaceae</taxon>
        <taxon>Verticillium</taxon>
    </lineage>
</organism>
<sequence length="87" mass="9466">MASPDFKALQDEVQKALVTTVKSANRIAAEDLAFQRTVNPSVADELDETTARLLGLSHKLLKSAAEVCGQGSVPELEDADDVDMHWR</sequence>
<dbReference type="Pfam" id="PF08066">
    <property type="entry name" value="PMC2NT"/>
    <property type="match status" value="1"/>
</dbReference>
<dbReference type="EMBL" id="CVQH01016980">
    <property type="protein sequence ID" value="CRK24284.1"/>
    <property type="molecule type" value="Genomic_DNA"/>
</dbReference>
<feature type="domain" description="Exosome-associated factor Rrp6 N-terminal" evidence="1">
    <location>
        <begin position="18"/>
        <end position="87"/>
    </location>
</feature>